<keyword evidence="3" id="KW-1185">Reference proteome</keyword>
<protein>
    <submittedName>
        <fullName evidence="2">Uncharacterized protein</fullName>
    </submittedName>
</protein>
<feature type="region of interest" description="Disordered" evidence="1">
    <location>
        <begin position="526"/>
        <end position="568"/>
    </location>
</feature>
<feature type="region of interest" description="Disordered" evidence="1">
    <location>
        <begin position="294"/>
        <end position="358"/>
    </location>
</feature>
<feature type="region of interest" description="Disordered" evidence="1">
    <location>
        <begin position="18"/>
        <end position="42"/>
    </location>
</feature>
<dbReference type="EMBL" id="SEYY01025098">
    <property type="protein sequence ID" value="KAB7493672.1"/>
    <property type="molecule type" value="Genomic_DNA"/>
</dbReference>
<reference evidence="2 3" key="1">
    <citation type="journal article" date="2019" name="PLoS Biol.">
        <title>Sex chromosomes control vertical transmission of feminizing Wolbachia symbionts in an isopod.</title>
        <authorList>
            <person name="Becking T."/>
            <person name="Chebbi M.A."/>
            <person name="Giraud I."/>
            <person name="Moumen B."/>
            <person name="Laverre T."/>
            <person name="Caubet Y."/>
            <person name="Peccoud J."/>
            <person name="Gilbert C."/>
            <person name="Cordaux R."/>
        </authorList>
    </citation>
    <scope>NUCLEOTIDE SEQUENCE [LARGE SCALE GENOMIC DNA]</scope>
    <source>
        <strain evidence="2">ANa2</strain>
        <tissue evidence="2">Whole body excluding digestive tract and cuticle</tissue>
    </source>
</reference>
<feature type="compositionally biased region" description="Polar residues" evidence="1">
    <location>
        <begin position="460"/>
        <end position="471"/>
    </location>
</feature>
<dbReference type="Proteomes" id="UP000326759">
    <property type="component" value="Unassembled WGS sequence"/>
</dbReference>
<feature type="region of interest" description="Disordered" evidence="1">
    <location>
        <begin position="699"/>
        <end position="719"/>
    </location>
</feature>
<feature type="region of interest" description="Disordered" evidence="1">
    <location>
        <begin position="199"/>
        <end position="221"/>
    </location>
</feature>
<name>A0A5N5SIF8_9CRUS</name>
<feature type="region of interest" description="Disordered" evidence="1">
    <location>
        <begin position="250"/>
        <end position="282"/>
    </location>
</feature>
<feature type="region of interest" description="Disordered" evidence="1">
    <location>
        <begin position="445"/>
        <end position="486"/>
    </location>
</feature>
<organism evidence="2 3">
    <name type="scientific">Armadillidium nasatum</name>
    <dbReference type="NCBI Taxonomy" id="96803"/>
    <lineage>
        <taxon>Eukaryota</taxon>
        <taxon>Metazoa</taxon>
        <taxon>Ecdysozoa</taxon>
        <taxon>Arthropoda</taxon>
        <taxon>Crustacea</taxon>
        <taxon>Multicrustacea</taxon>
        <taxon>Malacostraca</taxon>
        <taxon>Eumalacostraca</taxon>
        <taxon>Peracarida</taxon>
        <taxon>Isopoda</taxon>
        <taxon>Oniscidea</taxon>
        <taxon>Crinocheta</taxon>
        <taxon>Armadillidiidae</taxon>
        <taxon>Armadillidium</taxon>
    </lineage>
</organism>
<evidence type="ECO:0000313" key="2">
    <source>
        <dbReference type="EMBL" id="KAB7493672.1"/>
    </source>
</evidence>
<evidence type="ECO:0000256" key="1">
    <source>
        <dbReference type="SAM" id="MobiDB-lite"/>
    </source>
</evidence>
<comment type="caution">
    <text evidence="2">The sequence shown here is derived from an EMBL/GenBank/DDBJ whole genome shotgun (WGS) entry which is preliminary data.</text>
</comment>
<feature type="region of interest" description="Disordered" evidence="1">
    <location>
        <begin position="658"/>
        <end position="684"/>
    </location>
</feature>
<gene>
    <name evidence="2" type="ORF">Anas_09486</name>
</gene>
<feature type="compositionally biased region" description="Basic and acidic residues" evidence="1">
    <location>
        <begin position="658"/>
        <end position="667"/>
    </location>
</feature>
<sequence length="719" mass="81853">MSKSGQLSVQDIKGRFESLPDFPVQNNDISSGEHRRYQKRNGIKVSFPSERCRGVQKDEDEEGLLCEENVSSRLRSLSVGTASPRGVCKEDNEKVDISKKKVIRNHSFNKVKQFQNGKLYHEDESPNCASYNFSSFAEKQKLVENIVMNIRNNAKKSEEEFKRKDSKTRDIFSITSKLEKDLKNVIEKGSRLKWNSKSSLNKSHFDDKGNEPSGKFDSSSNGFKYELTQNHYSETNSETVRLLSPFRTYSNDALDAPDKENKFTGFRSRSSPDLLRKSNKDKARLKCSEESIDDLDCSQSSNSSQSKDESSHGSNYFFPGIDQTDFDSKKSLRESSPVRPPRRTKKKKAPLPPLLKNNCHESSYAKENFKDCNDGFLYKREGKDRLFKETDDKLVVSNSTVVSHHEKLRNSLYEGNNDFNYEEQCEKSLEGDQFLHNKLTASVSLDSSSSHLRSADPYPSGNNKNKDNLQLNPLPMGSPPKKPPRTFAYDIYHSMKVEGKKSGRTSTPPTKLTEEEIESLYSKPIKRLKDKSVTPSSVETSSQSDEINGKTSPSKPMIAPKPPDLMNKSKKRFSAVEPLTQNHKEFADEKSSIKRNSSFRFSFKKNSKSTGHLNNAFICISQEDSVVYATPVTNKAKAKESPKELHYMCSPLFEDKENDAVHHKENRPPSSPVRGHSYRPGLMDGLREELRQSCRFVQKRLKSTPNGRRKYKNVTTPRH</sequence>
<accession>A0A5N5SIF8</accession>
<feature type="compositionally biased region" description="Polar residues" evidence="1">
    <location>
        <begin position="533"/>
        <end position="554"/>
    </location>
</feature>
<evidence type="ECO:0000313" key="3">
    <source>
        <dbReference type="Proteomes" id="UP000326759"/>
    </source>
</evidence>
<proteinExistence type="predicted"/>
<dbReference type="AlphaFoldDB" id="A0A5N5SIF8"/>
<feature type="compositionally biased region" description="Basic residues" evidence="1">
    <location>
        <begin position="340"/>
        <end position="349"/>
    </location>
</feature>